<dbReference type="InParanoid" id="D7T632"/>
<gene>
    <name evidence="1" type="ordered locus">VIT_05s0020g00150</name>
</gene>
<organism evidence="1 2">
    <name type="scientific">Vitis vinifera</name>
    <name type="common">Grape</name>
    <dbReference type="NCBI Taxonomy" id="29760"/>
    <lineage>
        <taxon>Eukaryota</taxon>
        <taxon>Viridiplantae</taxon>
        <taxon>Streptophyta</taxon>
        <taxon>Embryophyta</taxon>
        <taxon>Tracheophyta</taxon>
        <taxon>Spermatophyta</taxon>
        <taxon>Magnoliopsida</taxon>
        <taxon>eudicotyledons</taxon>
        <taxon>Gunneridae</taxon>
        <taxon>Pentapetalae</taxon>
        <taxon>rosids</taxon>
        <taxon>Vitales</taxon>
        <taxon>Vitaceae</taxon>
        <taxon>Viteae</taxon>
        <taxon>Vitis</taxon>
    </lineage>
</organism>
<dbReference type="HOGENOM" id="CLU_3000336_0_0_1"/>
<protein>
    <submittedName>
        <fullName evidence="1">Uncharacterized protein</fullName>
    </submittedName>
</protein>
<sequence length="57" mass="7222">MSKKKRKIIFSNKNIKKDYMIAQTQRGEKRAKAKTWRWFRCREDLWSMQHPCIYMYY</sequence>
<dbReference type="AlphaFoldDB" id="D7T632"/>
<dbReference type="EMBL" id="FN595749">
    <property type="protein sequence ID" value="CBI25953.3"/>
    <property type="molecule type" value="Genomic_DNA"/>
</dbReference>
<proteinExistence type="predicted"/>
<reference evidence="2" key="1">
    <citation type="journal article" date="2007" name="Nature">
        <title>The grapevine genome sequence suggests ancestral hexaploidization in major angiosperm phyla.</title>
        <authorList>
            <consortium name="The French-Italian Public Consortium for Grapevine Genome Characterization."/>
            <person name="Jaillon O."/>
            <person name="Aury J.-M."/>
            <person name="Noel B."/>
            <person name="Policriti A."/>
            <person name="Clepet C."/>
            <person name="Casagrande A."/>
            <person name="Choisne N."/>
            <person name="Aubourg S."/>
            <person name="Vitulo N."/>
            <person name="Jubin C."/>
            <person name="Vezzi A."/>
            <person name="Legeai F."/>
            <person name="Hugueney P."/>
            <person name="Dasilva C."/>
            <person name="Horner D."/>
            <person name="Mica E."/>
            <person name="Jublot D."/>
            <person name="Poulain J."/>
            <person name="Bruyere C."/>
            <person name="Billault A."/>
            <person name="Segurens B."/>
            <person name="Gouyvenoux M."/>
            <person name="Ugarte E."/>
            <person name="Cattonaro F."/>
            <person name="Anthouard V."/>
            <person name="Vico V."/>
            <person name="Del Fabbro C."/>
            <person name="Alaux M."/>
            <person name="Di Gaspero G."/>
            <person name="Dumas V."/>
            <person name="Felice N."/>
            <person name="Paillard S."/>
            <person name="Juman I."/>
            <person name="Moroldo M."/>
            <person name="Scalabrin S."/>
            <person name="Canaguier A."/>
            <person name="Le Clainche I."/>
            <person name="Malacrida G."/>
            <person name="Durand E."/>
            <person name="Pesole G."/>
            <person name="Laucou V."/>
            <person name="Chatelet P."/>
            <person name="Merdinoglu D."/>
            <person name="Delledonne M."/>
            <person name="Pezzotti M."/>
            <person name="Lecharny A."/>
            <person name="Scarpelli C."/>
            <person name="Artiguenave F."/>
            <person name="Pe M.E."/>
            <person name="Valle G."/>
            <person name="Morgante M."/>
            <person name="Caboche M."/>
            <person name="Adam-Blondon A.-F."/>
            <person name="Weissenbach J."/>
            <person name="Quetier F."/>
            <person name="Wincker P."/>
        </authorList>
    </citation>
    <scope>NUCLEOTIDE SEQUENCE [LARGE SCALE GENOMIC DNA]</scope>
    <source>
        <strain evidence="2">cv. Pinot noir / PN40024</strain>
    </source>
</reference>
<keyword evidence="2" id="KW-1185">Reference proteome</keyword>
<dbReference type="PaxDb" id="29760-VIT_05s0020g00150.t01"/>
<evidence type="ECO:0000313" key="1">
    <source>
        <dbReference type="EMBL" id="CBI25953.3"/>
    </source>
</evidence>
<evidence type="ECO:0000313" key="2">
    <source>
        <dbReference type="Proteomes" id="UP000009183"/>
    </source>
</evidence>
<dbReference type="Proteomes" id="UP000009183">
    <property type="component" value="Chromosome 5"/>
</dbReference>
<name>D7T632_VITVI</name>
<accession>D7T632</accession>